<dbReference type="EMBL" id="JAMKFB020000022">
    <property type="protein sequence ID" value="KAL0160152.1"/>
    <property type="molecule type" value="Genomic_DNA"/>
</dbReference>
<organism evidence="3 4">
    <name type="scientific">Cirrhinus mrigala</name>
    <name type="common">Mrigala</name>
    <dbReference type="NCBI Taxonomy" id="683832"/>
    <lineage>
        <taxon>Eukaryota</taxon>
        <taxon>Metazoa</taxon>
        <taxon>Chordata</taxon>
        <taxon>Craniata</taxon>
        <taxon>Vertebrata</taxon>
        <taxon>Euteleostomi</taxon>
        <taxon>Actinopterygii</taxon>
        <taxon>Neopterygii</taxon>
        <taxon>Teleostei</taxon>
        <taxon>Ostariophysi</taxon>
        <taxon>Cypriniformes</taxon>
        <taxon>Cyprinidae</taxon>
        <taxon>Labeoninae</taxon>
        <taxon>Labeonini</taxon>
        <taxon>Cirrhinus</taxon>
    </lineage>
</organism>
<gene>
    <name evidence="2" type="ORF">M9458_043877</name>
    <name evidence="3" type="ORF">M9458_043878</name>
</gene>
<reference evidence="3 4" key="1">
    <citation type="submission" date="2024-05" db="EMBL/GenBank/DDBJ databases">
        <title>Genome sequencing and assembly of Indian major carp, Cirrhinus mrigala (Hamilton, 1822).</title>
        <authorList>
            <person name="Mohindra V."/>
            <person name="Chowdhury L.M."/>
            <person name="Lal K."/>
            <person name="Jena J.K."/>
        </authorList>
    </citation>
    <scope>NUCLEOTIDE SEQUENCE [LARGE SCALE GENOMIC DNA]</scope>
    <source>
        <strain evidence="3">CM1030</strain>
        <tissue evidence="3">Blood</tissue>
    </source>
</reference>
<feature type="compositionally biased region" description="Basic and acidic residues" evidence="1">
    <location>
        <begin position="52"/>
        <end position="71"/>
    </location>
</feature>
<proteinExistence type="predicted"/>
<dbReference type="Proteomes" id="UP001529510">
    <property type="component" value="Unassembled WGS sequence"/>
</dbReference>
<evidence type="ECO:0000313" key="2">
    <source>
        <dbReference type="EMBL" id="KAL0160152.1"/>
    </source>
</evidence>
<accession>A0ABD0NEK0</accession>
<sequence>EQYQFLYSALECAFPVQNGTVKTPTANDTAQVINETTALLDEPKSTSGADQKAAEESKPAESGEQETKENSTAEAQPAEGDGEKTATTEGTTNGPAATVEV</sequence>
<evidence type="ECO:0000256" key="1">
    <source>
        <dbReference type="SAM" id="MobiDB-lite"/>
    </source>
</evidence>
<feature type="non-terminal residue" evidence="3">
    <location>
        <position position="1"/>
    </location>
</feature>
<feature type="region of interest" description="Disordered" evidence="1">
    <location>
        <begin position="36"/>
        <end position="101"/>
    </location>
</feature>
<dbReference type="AlphaFoldDB" id="A0ABD0NEK0"/>
<dbReference type="EMBL" id="JAMKFB020000022">
    <property type="protein sequence ID" value="KAL0160153.1"/>
    <property type="molecule type" value="Genomic_DNA"/>
</dbReference>
<name>A0ABD0NEK0_CIRMR</name>
<evidence type="ECO:0000313" key="4">
    <source>
        <dbReference type="Proteomes" id="UP001529510"/>
    </source>
</evidence>
<protein>
    <submittedName>
        <fullName evidence="3">Uncharacterized protein</fullName>
    </submittedName>
</protein>
<evidence type="ECO:0000313" key="3">
    <source>
        <dbReference type="EMBL" id="KAL0160153.1"/>
    </source>
</evidence>
<keyword evidence="4" id="KW-1185">Reference proteome</keyword>
<comment type="caution">
    <text evidence="3">The sequence shown here is derived from an EMBL/GenBank/DDBJ whole genome shotgun (WGS) entry which is preliminary data.</text>
</comment>